<dbReference type="KEGG" id="ccar:109096506"/>
<dbReference type="GeneID" id="109096506"/>
<gene>
    <name evidence="1 4" type="primary">LOC109096506</name>
</gene>
<accession>A0A8C1TRN1</accession>
<evidence type="ECO:0000313" key="4">
    <source>
        <dbReference type="RefSeq" id="XP_018965652.2"/>
    </source>
</evidence>
<reference evidence="1" key="2">
    <citation type="submission" date="2025-05" db="UniProtKB">
        <authorList>
            <consortium name="Ensembl"/>
        </authorList>
    </citation>
    <scope>IDENTIFICATION</scope>
</reference>
<evidence type="ECO:0000313" key="3">
    <source>
        <dbReference type="Proteomes" id="UP000694700"/>
    </source>
</evidence>
<dbReference type="Proteomes" id="UP001155660">
    <property type="component" value="Chromosome B9"/>
</dbReference>
<dbReference type="RefSeq" id="XP_018965652.2">
    <property type="nucleotide sequence ID" value="XM_019110107.2"/>
</dbReference>
<dbReference type="InterPro" id="IPR040958">
    <property type="entry name" value="SNAD1"/>
</dbReference>
<dbReference type="Pfam" id="PF18744">
    <property type="entry name" value="SNAD1"/>
    <property type="match status" value="1"/>
</dbReference>
<dbReference type="Ensembl" id="ENSCCRT00015027197.1">
    <property type="protein sequence ID" value="ENSCCRP00015026260.1"/>
    <property type="gene ID" value="ENSCCRG00015011117.1"/>
</dbReference>
<dbReference type="Proteomes" id="UP000694427">
    <property type="component" value="Unplaced"/>
</dbReference>
<name>A0A8C1TRN1_CYPCA</name>
<proteinExistence type="predicted"/>
<protein>
    <submittedName>
        <fullName evidence="1">Si:dkey-96g2.1</fullName>
    </submittedName>
    <submittedName>
        <fullName evidence="4">Uncharacterized protein LOC109096506</fullName>
    </submittedName>
</protein>
<sequence length="290" mass="33071">MINLQSGFINASFPPNHQHYQKQQHFRSSSSAVTMAPLKGLIVLCLLHLCVQSIQDDVNTAALANMIQYFDDNVQPTTKPDVQYAIAIFVPQSQCTDAQSDIKTVFSQEEANHVRTVLTNGQKCVLCTDSQNVIAARPVQKPKEHAEHILLYPLGNSPMDKLLAKTDQNSCIVFYSYNSPCVTKCIQSADNILSGLSNWKNIRKDAMNVFVFEKIWQKDAWRKDMAKDLLKIHDQVPLYRCNNTNDMECQNCVEKNTRNVIPFCLPKKKSILVYFQKMLLSMIKLWRVNV</sequence>
<dbReference type="Proteomes" id="UP000694700">
    <property type="component" value="Unplaced"/>
</dbReference>
<organism evidence="1 3">
    <name type="scientific">Cyprinus carpio</name>
    <name type="common">Common carp</name>
    <dbReference type="NCBI Taxonomy" id="7962"/>
    <lineage>
        <taxon>Eukaryota</taxon>
        <taxon>Metazoa</taxon>
        <taxon>Chordata</taxon>
        <taxon>Craniata</taxon>
        <taxon>Vertebrata</taxon>
        <taxon>Euteleostomi</taxon>
        <taxon>Actinopterygii</taxon>
        <taxon>Neopterygii</taxon>
        <taxon>Teleostei</taxon>
        <taxon>Ostariophysi</taxon>
        <taxon>Cypriniformes</taxon>
        <taxon>Cyprinidae</taxon>
        <taxon>Cyprininae</taxon>
        <taxon>Cyprinus</taxon>
    </lineage>
</organism>
<evidence type="ECO:0000313" key="2">
    <source>
        <dbReference type="Proteomes" id="UP000694427"/>
    </source>
</evidence>
<reference evidence="4" key="1">
    <citation type="submission" date="2025-04" db="UniProtKB">
        <authorList>
            <consortium name="RefSeq"/>
        </authorList>
    </citation>
    <scope>IDENTIFICATION</scope>
    <source>
        <tissue evidence="4">Muscle</tissue>
    </source>
</reference>
<dbReference type="OrthoDB" id="9410992at2759"/>
<evidence type="ECO:0000313" key="1">
    <source>
        <dbReference type="Ensembl" id="ENSCCRP00015026260.1"/>
    </source>
</evidence>
<dbReference type="Ensembl" id="ENSCCRT00010077251.1">
    <property type="protein sequence ID" value="ENSCCRP00010069869.1"/>
    <property type="gene ID" value="ENSCCRG00010030315.1"/>
</dbReference>
<dbReference type="AlphaFoldDB" id="A0A8C1TRN1"/>
<keyword evidence="2" id="KW-1185">Reference proteome</keyword>